<evidence type="ECO:0000313" key="2">
    <source>
        <dbReference type="EMBL" id="TWR28004.1"/>
    </source>
</evidence>
<gene>
    <name evidence="2" type="ORF">FPZ42_01950</name>
</gene>
<proteinExistence type="predicted"/>
<dbReference type="EMBL" id="VOEI01000001">
    <property type="protein sequence ID" value="TWR28004.1"/>
    <property type="molecule type" value="Genomic_DNA"/>
</dbReference>
<dbReference type="AlphaFoldDB" id="A0A563U9J4"/>
<keyword evidence="1" id="KW-0472">Membrane</keyword>
<feature type="transmembrane region" description="Helical" evidence="1">
    <location>
        <begin position="146"/>
        <end position="163"/>
    </location>
</feature>
<accession>A0A563U9J4</accession>
<sequence>MGNRRDNSTFNDYSQFQLGLATVNEYSPVFAVIPQPLHDTYMYMVSYLTQGYYHTCLAFDLDYRSTFFMGNNPAIIEFAKIFNVDVWPNTYMFRLREKGVDPLVNWHSAYTWFASDFTFVGVPFIMLFLGYCFGASWSYTIIHNDFLSKIIFIAVGNILLLTFANNTYLSSIFYMIMWVGPLWYFTRIKTFKAS</sequence>
<comment type="caution">
    <text evidence="2">The sequence shown here is derived from an EMBL/GenBank/DDBJ whole genome shotgun (WGS) entry which is preliminary data.</text>
</comment>
<evidence type="ECO:0000313" key="3">
    <source>
        <dbReference type="Proteomes" id="UP000318010"/>
    </source>
</evidence>
<evidence type="ECO:0008006" key="4">
    <source>
        <dbReference type="Google" id="ProtNLM"/>
    </source>
</evidence>
<name>A0A563U9J4_9SPHI</name>
<organism evidence="2 3">
    <name type="scientific">Mucilaginibacter achroorhodeus</name>
    <dbReference type="NCBI Taxonomy" id="2599294"/>
    <lineage>
        <taxon>Bacteria</taxon>
        <taxon>Pseudomonadati</taxon>
        <taxon>Bacteroidota</taxon>
        <taxon>Sphingobacteriia</taxon>
        <taxon>Sphingobacteriales</taxon>
        <taxon>Sphingobacteriaceae</taxon>
        <taxon>Mucilaginibacter</taxon>
    </lineage>
</organism>
<dbReference type="RefSeq" id="WP_146268815.1">
    <property type="nucleotide sequence ID" value="NZ_VOEI01000001.1"/>
</dbReference>
<keyword evidence="1" id="KW-0812">Transmembrane</keyword>
<evidence type="ECO:0000256" key="1">
    <source>
        <dbReference type="SAM" id="Phobius"/>
    </source>
</evidence>
<keyword evidence="3" id="KW-1185">Reference proteome</keyword>
<dbReference type="OrthoDB" id="3010386at2"/>
<feature type="transmembrane region" description="Helical" evidence="1">
    <location>
        <begin position="109"/>
        <end position="134"/>
    </location>
</feature>
<reference evidence="2 3" key="1">
    <citation type="submission" date="2019-07" db="EMBL/GenBank/DDBJ databases">
        <authorList>
            <person name="Kim J."/>
        </authorList>
    </citation>
    <scope>NUCLEOTIDE SEQUENCE [LARGE SCALE GENOMIC DNA]</scope>
    <source>
        <strain evidence="2 3">MJ1a</strain>
    </source>
</reference>
<protein>
    <recommendedName>
        <fullName evidence="4">Oligosaccharide repeat unit polymerase</fullName>
    </recommendedName>
</protein>
<keyword evidence="1" id="KW-1133">Transmembrane helix</keyword>
<dbReference type="Proteomes" id="UP000318010">
    <property type="component" value="Unassembled WGS sequence"/>
</dbReference>